<dbReference type="Pfam" id="PF00677">
    <property type="entry name" value="Lum_binding"/>
    <property type="match status" value="2"/>
</dbReference>
<keyword evidence="8 13" id="KW-0808">Transferase</keyword>
<dbReference type="SUPFAM" id="SSF63380">
    <property type="entry name" value="Riboflavin synthase domain-like"/>
    <property type="match status" value="2"/>
</dbReference>
<evidence type="ECO:0000256" key="1">
    <source>
        <dbReference type="ARBA" id="ARBA00000968"/>
    </source>
</evidence>
<evidence type="ECO:0000256" key="11">
    <source>
        <dbReference type="PROSITE-ProRule" id="PRU00524"/>
    </source>
</evidence>
<dbReference type="InterPro" id="IPR017938">
    <property type="entry name" value="Riboflavin_synthase-like_b-brl"/>
</dbReference>
<dbReference type="CDD" id="cd00402">
    <property type="entry name" value="Riboflavin_synthase_like"/>
    <property type="match status" value="1"/>
</dbReference>
<feature type="repeat" description="Lumazine-binding" evidence="11">
    <location>
        <begin position="97"/>
        <end position="193"/>
    </location>
</feature>
<dbReference type="InterPro" id="IPR001783">
    <property type="entry name" value="Lumazine-bd"/>
</dbReference>
<comment type="catalytic activity">
    <reaction evidence="1">
        <text>2 6,7-dimethyl-8-(1-D-ribityl)lumazine + H(+) = 5-amino-6-(D-ribitylamino)uracil + riboflavin</text>
        <dbReference type="Rhea" id="RHEA:20772"/>
        <dbReference type="ChEBI" id="CHEBI:15378"/>
        <dbReference type="ChEBI" id="CHEBI:15934"/>
        <dbReference type="ChEBI" id="CHEBI:57986"/>
        <dbReference type="ChEBI" id="CHEBI:58201"/>
        <dbReference type="EC" id="2.5.1.9"/>
    </reaction>
</comment>
<evidence type="ECO:0000256" key="8">
    <source>
        <dbReference type="ARBA" id="ARBA00022679"/>
    </source>
</evidence>
<name>A0A932I0H0_UNCTE</name>
<evidence type="ECO:0000256" key="2">
    <source>
        <dbReference type="ARBA" id="ARBA00002803"/>
    </source>
</evidence>
<evidence type="ECO:0000313" key="14">
    <source>
        <dbReference type="Proteomes" id="UP000782312"/>
    </source>
</evidence>
<evidence type="ECO:0000256" key="10">
    <source>
        <dbReference type="NCBIfam" id="TIGR00187"/>
    </source>
</evidence>
<dbReference type="Proteomes" id="UP000782312">
    <property type="component" value="Unassembled WGS sequence"/>
</dbReference>
<comment type="caution">
    <text evidence="13">The sequence shown here is derived from an EMBL/GenBank/DDBJ whole genome shotgun (WGS) entry which is preliminary data.</text>
</comment>
<comment type="function">
    <text evidence="2">Catalyzes the dismutation of two molecules of 6,7-dimethyl-8-ribityllumazine, resulting in the formation of riboflavin and 5-amino-6-(D-ribitylamino)uracil.</text>
</comment>
<dbReference type="PROSITE" id="PS51177">
    <property type="entry name" value="LUMAZINE_BIND"/>
    <property type="match status" value="2"/>
</dbReference>
<dbReference type="AlphaFoldDB" id="A0A932I0H0"/>
<organism evidence="13 14">
    <name type="scientific">Tectimicrobiota bacterium</name>
    <dbReference type="NCBI Taxonomy" id="2528274"/>
    <lineage>
        <taxon>Bacteria</taxon>
        <taxon>Pseudomonadati</taxon>
        <taxon>Nitrospinota/Tectimicrobiota group</taxon>
        <taxon>Candidatus Tectimicrobiota</taxon>
    </lineage>
</organism>
<evidence type="ECO:0000256" key="4">
    <source>
        <dbReference type="ARBA" id="ARBA00011233"/>
    </source>
</evidence>
<evidence type="ECO:0000256" key="3">
    <source>
        <dbReference type="ARBA" id="ARBA00004887"/>
    </source>
</evidence>
<dbReference type="NCBIfam" id="TIGR00187">
    <property type="entry name" value="ribE"/>
    <property type="match status" value="1"/>
</dbReference>
<accession>A0A932I0H0</accession>
<dbReference type="PANTHER" id="PTHR21098">
    <property type="entry name" value="RIBOFLAVIN SYNTHASE ALPHA CHAIN"/>
    <property type="match status" value="1"/>
</dbReference>
<evidence type="ECO:0000256" key="5">
    <source>
        <dbReference type="ARBA" id="ARBA00012827"/>
    </source>
</evidence>
<evidence type="ECO:0000256" key="9">
    <source>
        <dbReference type="ARBA" id="ARBA00022737"/>
    </source>
</evidence>
<evidence type="ECO:0000259" key="12">
    <source>
        <dbReference type="PROSITE" id="PS51177"/>
    </source>
</evidence>
<dbReference type="Gene3D" id="2.40.30.20">
    <property type="match status" value="2"/>
</dbReference>
<evidence type="ECO:0000313" key="13">
    <source>
        <dbReference type="EMBL" id="MBI3129119.1"/>
    </source>
</evidence>
<feature type="domain" description="Lumazine-binding" evidence="12">
    <location>
        <begin position="1"/>
        <end position="96"/>
    </location>
</feature>
<comment type="subunit">
    <text evidence="4">Homotrimer.</text>
</comment>
<reference evidence="13" key="1">
    <citation type="submission" date="2020-07" db="EMBL/GenBank/DDBJ databases">
        <title>Huge and variable diversity of episymbiotic CPR bacteria and DPANN archaea in groundwater ecosystems.</title>
        <authorList>
            <person name="He C.Y."/>
            <person name="Keren R."/>
            <person name="Whittaker M."/>
            <person name="Farag I.F."/>
            <person name="Doudna J."/>
            <person name="Cate J.H.D."/>
            <person name="Banfield J.F."/>
        </authorList>
    </citation>
    <scope>NUCLEOTIDE SEQUENCE</scope>
    <source>
        <strain evidence="13">NC_groundwater_763_Ag_S-0.2um_68_21</strain>
    </source>
</reference>
<feature type="repeat" description="Lumazine-binding" evidence="11">
    <location>
        <begin position="1"/>
        <end position="96"/>
    </location>
</feature>
<gene>
    <name evidence="13" type="ORF">HYZ11_16050</name>
</gene>
<dbReference type="GO" id="GO:0009231">
    <property type="term" value="P:riboflavin biosynthetic process"/>
    <property type="evidence" value="ECO:0007669"/>
    <property type="project" value="UniProtKB-KW"/>
</dbReference>
<dbReference type="EMBL" id="JACPUR010000038">
    <property type="protein sequence ID" value="MBI3129119.1"/>
    <property type="molecule type" value="Genomic_DNA"/>
</dbReference>
<dbReference type="PIRSF" id="PIRSF000498">
    <property type="entry name" value="Riboflavin_syn_A"/>
    <property type="match status" value="1"/>
</dbReference>
<protein>
    <recommendedName>
        <fullName evidence="6 10">Riboflavin synthase</fullName>
        <ecNumber evidence="5 10">2.5.1.9</ecNumber>
    </recommendedName>
</protein>
<evidence type="ECO:0000256" key="6">
    <source>
        <dbReference type="ARBA" id="ARBA00013950"/>
    </source>
</evidence>
<proteinExistence type="predicted"/>
<dbReference type="InterPro" id="IPR026017">
    <property type="entry name" value="Lumazine-bd_dom"/>
</dbReference>
<dbReference type="NCBIfam" id="NF006767">
    <property type="entry name" value="PRK09289.1"/>
    <property type="match status" value="1"/>
</dbReference>
<dbReference type="FunFam" id="2.40.30.20:FF:000003">
    <property type="entry name" value="Riboflavin synthase, alpha subunit"/>
    <property type="match status" value="1"/>
</dbReference>
<dbReference type="FunFam" id="2.40.30.20:FF:000004">
    <property type="entry name" value="Riboflavin synthase, alpha subunit"/>
    <property type="match status" value="1"/>
</dbReference>
<dbReference type="GO" id="GO:0004746">
    <property type="term" value="F:riboflavin synthase activity"/>
    <property type="evidence" value="ECO:0007669"/>
    <property type="project" value="UniProtKB-UniRule"/>
</dbReference>
<keyword evidence="9" id="KW-0677">Repeat</keyword>
<dbReference type="PANTHER" id="PTHR21098:SF0">
    <property type="entry name" value="RIBOFLAVIN SYNTHASE"/>
    <property type="match status" value="1"/>
</dbReference>
<dbReference type="InterPro" id="IPR023366">
    <property type="entry name" value="ATP_synth_asu-like_sf"/>
</dbReference>
<feature type="domain" description="Lumazine-binding" evidence="12">
    <location>
        <begin position="97"/>
        <end position="193"/>
    </location>
</feature>
<dbReference type="EC" id="2.5.1.9" evidence="5 10"/>
<keyword evidence="7" id="KW-0686">Riboflavin biosynthesis</keyword>
<comment type="pathway">
    <text evidence="3">Cofactor biosynthesis; riboflavin biosynthesis; riboflavin from 2-hydroxy-3-oxobutyl phosphate and 5-amino-6-(D-ribitylamino)uracil: step 2/2.</text>
</comment>
<evidence type="ECO:0000256" key="7">
    <source>
        <dbReference type="ARBA" id="ARBA00022619"/>
    </source>
</evidence>
<sequence>MFSGIVEAVGRVRSLRKGEGGARLGVEAPSIVPGAKLGDSIAVNGACVTVVAFDASGFEADLSPETLRRTNLDALRMGDGCNLERAMALGDRLGGHLVTGHVDAVGRLRGRRAEGDSVWLTVEAPEEVMRYVVLKGSVAVDGISLTVAGVEMGAFSVAVIPHTSERTTLAAKADGAPLNLEADLIGKYVEKLLAPHAQPGAAGRGVTLEALKAHGYA</sequence>